<sequence length="239" mass="26890">MILDVIQTSSGPSLGFYLTFLRHPECLRSGSLRQPLRGQERSFLLRAEARVVAGANDVDNRNGVGNNDSDESKIGLCWFGGDVETSGKGHKWLPNTNRTCARGRWPDAGEITTPTYREIRIRNKGSRHEVGSLGTLREEDCVKRHGTYPRSFGVRRILTHYYVFKKKSSSILHNIATTAGPEPQGALDKEQRRLHPHPTACKALMAEEAYKNGRKGSGPHIIVPNHRPENQRHFKNQLF</sequence>
<feature type="region of interest" description="Disordered" evidence="1">
    <location>
        <begin position="215"/>
        <end position="239"/>
    </location>
</feature>
<proteinExistence type="predicted"/>
<dbReference type="Proteomes" id="UP000053825">
    <property type="component" value="Unassembled WGS sequence"/>
</dbReference>
<evidence type="ECO:0000256" key="1">
    <source>
        <dbReference type="SAM" id="MobiDB-lite"/>
    </source>
</evidence>
<reference evidence="2 3" key="1">
    <citation type="submission" date="2015-07" db="EMBL/GenBank/DDBJ databases">
        <title>The genome of Habropoda laboriosa.</title>
        <authorList>
            <person name="Pan H."/>
            <person name="Kapheim K."/>
        </authorList>
    </citation>
    <scope>NUCLEOTIDE SEQUENCE [LARGE SCALE GENOMIC DNA]</scope>
    <source>
        <strain evidence="2">0110345459</strain>
    </source>
</reference>
<accession>A0A0L7QQ68</accession>
<dbReference type="EMBL" id="KQ414805">
    <property type="protein sequence ID" value="KOC60636.1"/>
    <property type="molecule type" value="Genomic_DNA"/>
</dbReference>
<protein>
    <submittedName>
        <fullName evidence="2">Uncharacterized protein</fullName>
    </submittedName>
</protein>
<evidence type="ECO:0000313" key="3">
    <source>
        <dbReference type="Proteomes" id="UP000053825"/>
    </source>
</evidence>
<keyword evidence="3" id="KW-1185">Reference proteome</keyword>
<gene>
    <name evidence="2" type="ORF">WH47_07716</name>
</gene>
<name>A0A0L7QQ68_9HYME</name>
<organism evidence="2 3">
    <name type="scientific">Habropoda laboriosa</name>
    <dbReference type="NCBI Taxonomy" id="597456"/>
    <lineage>
        <taxon>Eukaryota</taxon>
        <taxon>Metazoa</taxon>
        <taxon>Ecdysozoa</taxon>
        <taxon>Arthropoda</taxon>
        <taxon>Hexapoda</taxon>
        <taxon>Insecta</taxon>
        <taxon>Pterygota</taxon>
        <taxon>Neoptera</taxon>
        <taxon>Endopterygota</taxon>
        <taxon>Hymenoptera</taxon>
        <taxon>Apocrita</taxon>
        <taxon>Aculeata</taxon>
        <taxon>Apoidea</taxon>
        <taxon>Anthophila</taxon>
        <taxon>Apidae</taxon>
        <taxon>Habropoda</taxon>
    </lineage>
</organism>
<evidence type="ECO:0000313" key="2">
    <source>
        <dbReference type="EMBL" id="KOC60636.1"/>
    </source>
</evidence>
<dbReference type="AlphaFoldDB" id="A0A0L7QQ68"/>